<dbReference type="SUPFAM" id="SSF160719">
    <property type="entry name" value="gpW/gp25-like"/>
    <property type="match status" value="1"/>
</dbReference>
<evidence type="ECO:0000313" key="3">
    <source>
        <dbReference type="EMBL" id="KEQ14508.1"/>
    </source>
</evidence>
<organism evidence="3 4">
    <name type="scientific">Endozoicomonas montiporae</name>
    <dbReference type="NCBI Taxonomy" id="1027273"/>
    <lineage>
        <taxon>Bacteria</taxon>
        <taxon>Pseudomonadati</taxon>
        <taxon>Pseudomonadota</taxon>
        <taxon>Gammaproteobacteria</taxon>
        <taxon>Oceanospirillales</taxon>
        <taxon>Endozoicomonadaceae</taxon>
        <taxon>Endozoicomonas</taxon>
    </lineage>
</organism>
<proteinExistence type="predicted"/>
<evidence type="ECO:0000259" key="1">
    <source>
        <dbReference type="Pfam" id="PF04965"/>
    </source>
</evidence>
<dbReference type="eggNOG" id="COG3628">
    <property type="taxonomic scope" value="Bacteria"/>
</dbReference>
<dbReference type="InterPro" id="IPR007048">
    <property type="entry name" value="IraD/Gp25-like"/>
</dbReference>
<name>A0A081N7T5_9GAMM</name>
<accession>A0A081N7T5</accession>
<keyword evidence="4" id="KW-1185">Reference proteome</keyword>
<sequence length="111" mass="12206">MNGIDAHTGKALSGKAHLRQSIADILRTPIGSRVMRRDYGSRLFDLIDEPVNAAWKTECYAAVAEALDQWEPRLKLERVQVVSVSSGQVTLDIEGEHLPDGKPVTLEGLII</sequence>
<dbReference type="AlphaFoldDB" id="A0A081N7T5"/>
<dbReference type="EMBL" id="JOKG01000002">
    <property type="protein sequence ID" value="KEQ14508.1"/>
    <property type="molecule type" value="Genomic_DNA"/>
</dbReference>
<evidence type="ECO:0000313" key="4">
    <source>
        <dbReference type="Proteomes" id="UP000028006"/>
    </source>
</evidence>
<reference evidence="3 4" key="1">
    <citation type="submission" date="2014-06" db="EMBL/GenBank/DDBJ databases">
        <title>Whole Genome Sequences of Three Symbiotic Endozoicomonas Bacteria.</title>
        <authorList>
            <person name="Neave M.J."/>
            <person name="Apprill A."/>
            <person name="Voolstra C.R."/>
        </authorList>
    </citation>
    <scope>NUCLEOTIDE SEQUENCE [LARGE SCALE GENOMIC DNA]</scope>
    <source>
        <strain evidence="3 4">LMG 24815</strain>
    </source>
</reference>
<dbReference type="RefSeq" id="WP_034874414.1">
    <property type="nucleotide sequence ID" value="NZ_JOKG01000002.1"/>
</dbReference>
<dbReference type="EMBL" id="JOKG01000004">
    <property type="protein sequence ID" value="KEQ12826.1"/>
    <property type="molecule type" value="Genomic_DNA"/>
</dbReference>
<comment type="caution">
    <text evidence="3">The sequence shown here is derived from an EMBL/GenBank/DDBJ whole genome shotgun (WGS) entry which is preliminary data.</text>
</comment>
<dbReference type="Proteomes" id="UP000028006">
    <property type="component" value="Unassembled WGS sequence"/>
</dbReference>
<dbReference type="Pfam" id="PF04965">
    <property type="entry name" value="GPW_gp25"/>
    <property type="match status" value="1"/>
</dbReference>
<dbReference type="Gene3D" id="3.10.450.40">
    <property type="match status" value="1"/>
</dbReference>
<protein>
    <recommendedName>
        <fullName evidence="1">IraD/Gp25-like domain-containing protein</fullName>
    </recommendedName>
</protein>
<gene>
    <name evidence="3" type="ORF">GZ77_09155</name>
    <name evidence="2" type="ORF">GZ77_20470</name>
</gene>
<feature type="domain" description="IraD/Gp25-like" evidence="1">
    <location>
        <begin position="13"/>
        <end position="95"/>
    </location>
</feature>
<evidence type="ECO:0000313" key="2">
    <source>
        <dbReference type="EMBL" id="KEQ12826.1"/>
    </source>
</evidence>